<evidence type="ECO:0000313" key="1">
    <source>
        <dbReference type="EnsemblMetazoa" id="GAUT000995-PA"/>
    </source>
</evidence>
<dbReference type="EnsemblMetazoa" id="GAUT000995-RA">
    <property type="protein sequence ID" value="GAUT000995-PA"/>
    <property type="gene ID" value="GAUT000995"/>
</dbReference>
<sequence length="148" mass="17424">LKPSAICHESWLLLDDALCSFEKRNIDLAGILVLTARQSILDIRELIHNRKQRVNEKFDTYYDDTLDVPILRVELVEVLKRNLHPEICHELLHFDVRCTANLRKFILGYEISEEELNRSKSFKHSIHRRSVIIEPLIEKVFNGFPSNF</sequence>
<keyword evidence="2" id="KW-1185">Reference proteome</keyword>
<proteinExistence type="predicted"/>
<name>A0A1A9UDM3_GLOAU</name>
<evidence type="ECO:0000313" key="2">
    <source>
        <dbReference type="Proteomes" id="UP000078200"/>
    </source>
</evidence>
<organism evidence="1 2">
    <name type="scientific">Glossina austeni</name>
    <name type="common">Savannah tsetse fly</name>
    <dbReference type="NCBI Taxonomy" id="7395"/>
    <lineage>
        <taxon>Eukaryota</taxon>
        <taxon>Metazoa</taxon>
        <taxon>Ecdysozoa</taxon>
        <taxon>Arthropoda</taxon>
        <taxon>Hexapoda</taxon>
        <taxon>Insecta</taxon>
        <taxon>Pterygota</taxon>
        <taxon>Neoptera</taxon>
        <taxon>Endopterygota</taxon>
        <taxon>Diptera</taxon>
        <taxon>Brachycera</taxon>
        <taxon>Muscomorpha</taxon>
        <taxon>Hippoboscoidea</taxon>
        <taxon>Glossinidae</taxon>
        <taxon>Glossina</taxon>
    </lineage>
</organism>
<reference evidence="1" key="1">
    <citation type="submission" date="2020-05" db="UniProtKB">
        <authorList>
            <consortium name="EnsemblMetazoa"/>
        </authorList>
    </citation>
    <scope>IDENTIFICATION</scope>
    <source>
        <strain evidence="1">TTRI</strain>
    </source>
</reference>
<protein>
    <submittedName>
        <fullName evidence="1">Uncharacterized protein</fullName>
    </submittedName>
</protein>
<dbReference type="VEuPathDB" id="VectorBase:GAUT000995"/>
<accession>A0A1A9UDM3</accession>
<dbReference type="AlphaFoldDB" id="A0A1A9UDM3"/>
<dbReference type="Proteomes" id="UP000078200">
    <property type="component" value="Unassembled WGS sequence"/>
</dbReference>